<feature type="transmembrane region" description="Helical" evidence="1">
    <location>
        <begin position="6"/>
        <end position="24"/>
    </location>
</feature>
<evidence type="ECO:0000256" key="1">
    <source>
        <dbReference type="SAM" id="Phobius"/>
    </source>
</evidence>
<sequence length="155" mass="17430">MKNISIYVLGIITGIVLSLISEVISDNKENDTSYNIKGLTLQKDRGNCLDYKMLEVFQVLDNQSTLVYALSKEHKEMLDSIDEEGPLMGQIMKNALTNLGYSDGLPVLLINPEGKLFYDEEKIEISTEKCLRQIGTYSYTTTEDIQKTVPAVIIE</sequence>
<accession>A0A6G8F272</accession>
<dbReference type="AlphaFoldDB" id="A0A6G8F272"/>
<reference evidence="2" key="1">
    <citation type="journal article" date="2020" name="J. ISSAAS">
        <title>Lactobacilli and other gastrointestinal microbiota of Peromyscus leucopus, reservoir host for agents of Lyme disease and other zoonoses in North America.</title>
        <authorList>
            <person name="Milovic A."/>
            <person name="Bassam K."/>
            <person name="Shao H."/>
            <person name="Chatzistamou I."/>
            <person name="Tufts D.M."/>
            <person name="Diuk-Wasser M."/>
            <person name="Barbour A.G."/>
        </authorList>
    </citation>
    <scope>NUCLEOTIDE SEQUENCE</scope>
    <source>
        <strain evidence="2">LL90</strain>
    </source>
</reference>
<proteinExistence type="predicted"/>
<keyword evidence="1" id="KW-1133">Transmembrane helix</keyword>
<dbReference type="EMBL" id="MN990728">
    <property type="protein sequence ID" value="QIM10357.1"/>
    <property type="molecule type" value="Genomic_DNA"/>
</dbReference>
<organism evidence="2">
    <name type="scientific">uncultured Alphaproteobacteria bacterium</name>
    <dbReference type="NCBI Taxonomy" id="91750"/>
    <lineage>
        <taxon>Bacteria</taxon>
        <taxon>Pseudomonadati</taxon>
        <taxon>Pseudomonadota</taxon>
        <taxon>Alphaproteobacteria</taxon>
        <taxon>environmental samples</taxon>
    </lineage>
</organism>
<keyword evidence="1" id="KW-0472">Membrane</keyword>
<gene>
    <name evidence="2" type="ORF">PlAlph_1110</name>
</gene>
<evidence type="ECO:0000313" key="2">
    <source>
        <dbReference type="EMBL" id="QIM10357.1"/>
    </source>
</evidence>
<protein>
    <submittedName>
        <fullName evidence="2">Uncharacterized protein</fullName>
    </submittedName>
</protein>
<name>A0A6G8F272_9PROT</name>
<keyword evidence="1" id="KW-0812">Transmembrane</keyword>